<name>A0A6A5ZD38_9PLEO</name>
<evidence type="ECO:0000313" key="1">
    <source>
        <dbReference type="EMBL" id="KAF2117430.1"/>
    </source>
</evidence>
<evidence type="ECO:0000313" key="2">
    <source>
        <dbReference type="Proteomes" id="UP000799770"/>
    </source>
</evidence>
<dbReference type="OrthoDB" id="10575280at2759"/>
<proteinExistence type="predicted"/>
<organism evidence="1 2">
    <name type="scientific">Lophiotrema nucula</name>
    <dbReference type="NCBI Taxonomy" id="690887"/>
    <lineage>
        <taxon>Eukaryota</taxon>
        <taxon>Fungi</taxon>
        <taxon>Dikarya</taxon>
        <taxon>Ascomycota</taxon>
        <taxon>Pezizomycotina</taxon>
        <taxon>Dothideomycetes</taxon>
        <taxon>Pleosporomycetidae</taxon>
        <taxon>Pleosporales</taxon>
        <taxon>Lophiotremataceae</taxon>
        <taxon>Lophiotrema</taxon>
    </lineage>
</organism>
<sequence>MTAMDAANPNPGPSTGLAPAVLELLKEGGPGTIRVCQQYGKRCAWSLPADLFRDHAAHFRQTLPKEFTLDDEGALEVFIESVLTGSWRARPVKVDLTSMSMLGFQEEAPDVDSLNWQVKASIYACQFGVTIGAPKFHNYAMKQLFEAFHTKRMPLSARIAIHACHGKGHLADFIQNLIIRDWNEDMGIIHSSDPDWEEFFEDKQFRPRFIKEIGMSHEAKKTHQLKLDDYLMNDLEPVQRRADNISKRKRFI</sequence>
<protein>
    <submittedName>
        <fullName evidence="1">Uncharacterized protein</fullName>
    </submittedName>
</protein>
<accession>A0A6A5ZD38</accession>
<dbReference type="AlphaFoldDB" id="A0A6A5ZD38"/>
<dbReference type="Proteomes" id="UP000799770">
    <property type="component" value="Unassembled WGS sequence"/>
</dbReference>
<keyword evidence="2" id="KW-1185">Reference proteome</keyword>
<gene>
    <name evidence="1" type="ORF">BDV96DRAFT_644851</name>
</gene>
<reference evidence="1" key="1">
    <citation type="journal article" date="2020" name="Stud. Mycol.">
        <title>101 Dothideomycetes genomes: a test case for predicting lifestyles and emergence of pathogens.</title>
        <authorList>
            <person name="Haridas S."/>
            <person name="Albert R."/>
            <person name="Binder M."/>
            <person name="Bloem J."/>
            <person name="Labutti K."/>
            <person name="Salamov A."/>
            <person name="Andreopoulos B."/>
            <person name="Baker S."/>
            <person name="Barry K."/>
            <person name="Bills G."/>
            <person name="Bluhm B."/>
            <person name="Cannon C."/>
            <person name="Castanera R."/>
            <person name="Culley D."/>
            <person name="Daum C."/>
            <person name="Ezra D."/>
            <person name="Gonzalez J."/>
            <person name="Henrissat B."/>
            <person name="Kuo A."/>
            <person name="Liang C."/>
            <person name="Lipzen A."/>
            <person name="Lutzoni F."/>
            <person name="Magnuson J."/>
            <person name="Mondo S."/>
            <person name="Nolan M."/>
            <person name="Ohm R."/>
            <person name="Pangilinan J."/>
            <person name="Park H.-J."/>
            <person name="Ramirez L."/>
            <person name="Alfaro M."/>
            <person name="Sun H."/>
            <person name="Tritt A."/>
            <person name="Yoshinaga Y."/>
            <person name="Zwiers L.-H."/>
            <person name="Turgeon B."/>
            <person name="Goodwin S."/>
            <person name="Spatafora J."/>
            <person name="Crous P."/>
            <person name="Grigoriev I."/>
        </authorList>
    </citation>
    <scope>NUCLEOTIDE SEQUENCE</scope>
    <source>
        <strain evidence="1">CBS 627.86</strain>
    </source>
</reference>
<dbReference type="EMBL" id="ML977319">
    <property type="protein sequence ID" value="KAF2117430.1"/>
    <property type="molecule type" value="Genomic_DNA"/>
</dbReference>